<dbReference type="Proteomes" id="UP000315914">
    <property type="component" value="Unassembled WGS sequence"/>
</dbReference>
<sequence>MYNRVSGQSTPPNLDDRPSRSADSSEFAQTLADIARRESLPSMELPDKMGLCCSKPHTSDEIIYSPSTSNSSPSSLSSSSHPLSEESHVRPLFEYRTAELAEANADGICVGLTAEWLLNLQSSPSSRMSALRPGTDSHSSAAMRQSRYEDLKEGSHNLEARSTMLSEAGLEPSAAQTRYEFDTSMGQIASEVANDESAYLVSLRFAAGGAHTIATSTSNGMTTLFDPNYGEFTVRPDQMGEFFESLADRYSSSPNRLDISTVAIQSVRRPLRNEELPPPAGS</sequence>
<keyword evidence="3" id="KW-0788">Thiol protease</keyword>
<dbReference type="OrthoDB" id="7300477at2"/>
<proteinExistence type="predicted"/>
<reference evidence="6 7" key="1">
    <citation type="submission" date="2019-06" db="EMBL/GenBank/DDBJ databases">
        <title>Genomic Encyclopedia of Type Strains, Phase IV (KMG-V): Genome sequencing to study the core and pangenomes of soil and plant-associated prokaryotes.</title>
        <authorList>
            <person name="Whitman W."/>
        </authorList>
    </citation>
    <scope>NUCLEOTIDE SEQUENCE [LARGE SCALE GENOMIC DNA]</scope>
    <source>
        <strain evidence="6 7">BR 10556</strain>
    </source>
</reference>
<accession>A0A560JAF1</accession>
<dbReference type="GO" id="GO:0006508">
    <property type="term" value="P:proteolysis"/>
    <property type="evidence" value="ECO:0007669"/>
    <property type="project" value="UniProtKB-KW"/>
</dbReference>
<dbReference type="InterPro" id="IPR038765">
    <property type="entry name" value="Papain-like_cys_pep_sf"/>
</dbReference>
<dbReference type="NCBIfam" id="TIGR01586">
    <property type="entry name" value="yopT_cys_prot"/>
    <property type="match status" value="1"/>
</dbReference>
<feature type="compositionally biased region" description="Low complexity" evidence="4">
    <location>
        <begin position="65"/>
        <end position="82"/>
    </location>
</feature>
<gene>
    <name evidence="6" type="ORF">FBZ95_11347</name>
</gene>
<evidence type="ECO:0000313" key="6">
    <source>
        <dbReference type="EMBL" id="TWB67925.1"/>
    </source>
</evidence>
<dbReference type="GO" id="GO:0004197">
    <property type="term" value="F:cysteine-type endopeptidase activity"/>
    <property type="evidence" value="ECO:0007669"/>
    <property type="project" value="InterPro"/>
</dbReference>
<keyword evidence="2" id="KW-0378">Hydrolase</keyword>
<organism evidence="6 7">
    <name type="scientific">Bradyrhizobium sacchari</name>
    <dbReference type="NCBI Taxonomy" id="1399419"/>
    <lineage>
        <taxon>Bacteria</taxon>
        <taxon>Pseudomonadati</taxon>
        <taxon>Pseudomonadota</taxon>
        <taxon>Alphaproteobacteria</taxon>
        <taxon>Hyphomicrobiales</taxon>
        <taxon>Nitrobacteraceae</taxon>
        <taxon>Bradyrhizobium</taxon>
    </lineage>
</organism>
<name>A0A560JAF1_9BRAD</name>
<evidence type="ECO:0000256" key="2">
    <source>
        <dbReference type="ARBA" id="ARBA00022801"/>
    </source>
</evidence>
<dbReference type="Pfam" id="PF03543">
    <property type="entry name" value="Peptidase_C58"/>
    <property type="match status" value="1"/>
</dbReference>
<evidence type="ECO:0000256" key="1">
    <source>
        <dbReference type="ARBA" id="ARBA00022670"/>
    </source>
</evidence>
<evidence type="ECO:0000259" key="5">
    <source>
        <dbReference type="Pfam" id="PF03543"/>
    </source>
</evidence>
<dbReference type="InterPro" id="IPR006473">
    <property type="entry name" value="Peptidase_C58_Yopt"/>
</dbReference>
<feature type="compositionally biased region" description="Polar residues" evidence="4">
    <location>
        <begin position="1"/>
        <end position="12"/>
    </location>
</feature>
<evidence type="ECO:0000313" key="7">
    <source>
        <dbReference type="Proteomes" id="UP000315914"/>
    </source>
</evidence>
<keyword evidence="7" id="KW-1185">Reference proteome</keyword>
<dbReference type="Gene3D" id="3.90.70.20">
    <property type="match status" value="1"/>
</dbReference>
<evidence type="ECO:0000256" key="4">
    <source>
        <dbReference type="SAM" id="MobiDB-lite"/>
    </source>
</evidence>
<dbReference type="EMBL" id="VITW01000013">
    <property type="protein sequence ID" value="TWB67925.1"/>
    <property type="molecule type" value="Genomic_DNA"/>
</dbReference>
<protein>
    <submittedName>
        <fullName evidence="6">YopT-type cysteine protease-like protein</fullName>
    </submittedName>
</protein>
<evidence type="ECO:0000256" key="3">
    <source>
        <dbReference type="ARBA" id="ARBA00022807"/>
    </source>
</evidence>
<feature type="region of interest" description="Disordered" evidence="4">
    <location>
        <begin position="125"/>
        <end position="152"/>
    </location>
</feature>
<feature type="region of interest" description="Disordered" evidence="4">
    <location>
        <begin position="1"/>
        <end position="27"/>
    </location>
</feature>
<dbReference type="AlphaFoldDB" id="A0A560JAF1"/>
<dbReference type="SUPFAM" id="SSF54001">
    <property type="entry name" value="Cysteine proteinases"/>
    <property type="match status" value="1"/>
</dbReference>
<feature type="region of interest" description="Disordered" evidence="4">
    <location>
        <begin position="62"/>
        <end position="86"/>
    </location>
</feature>
<feature type="domain" description="Peptidase C58 YopT-type" evidence="5">
    <location>
        <begin position="92"/>
        <end position="257"/>
    </location>
</feature>
<dbReference type="RefSeq" id="WP_080140027.1">
    <property type="nucleotide sequence ID" value="NZ_LWIG01000060.1"/>
</dbReference>
<comment type="caution">
    <text evidence="6">The sequence shown here is derived from an EMBL/GenBank/DDBJ whole genome shotgun (WGS) entry which is preliminary data.</text>
</comment>
<keyword evidence="1 6" id="KW-0645">Protease</keyword>
<dbReference type="CDD" id="cd20497">
    <property type="entry name" value="C58_YopT-like"/>
    <property type="match status" value="1"/>
</dbReference>